<dbReference type="RefSeq" id="XP_030976835.1">
    <property type="nucleotide sequence ID" value="XM_031131371.1"/>
</dbReference>
<reference evidence="2" key="2">
    <citation type="submission" date="2019-10" db="EMBL/GenBank/DDBJ databases">
        <authorList>
            <consortium name="NCBI Genome Project"/>
        </authorList>
    </citation>
    <scope>NUCLEOTIDE SEQUENCE</scope>
    <source>
        <strain evidence="2">NI907</strain>
    </source>
</reference>
<reference evidence="1 2" key="1">
    <citation type="journal article" date="2019" name="Mol. Biol. Evol.">
        <title>Blast fungal genomes show frequent chromosomal changes, gene gains and losses, and effector gene turnover.</title>
        <authorList>
            <person name="Gomez Luciano L.B."/>
            <person name="Jason Tsai I."/>
            <person name="Chuma I."/>
            <person name="Tosa Y."/>
            <person name="Chen Y.H."/>
            <person name="Li J.Y."/>
            <person name="Li M.Y."/>
            <person name="Jade Lu M.Y."/>
            <person name="Nakayashiki H."/>
            <person name="Li W.H."/>
        </authorList>
    </citation>
    <scope>NUCLEOTIDE SEQUENCE [LARGE SCALE GENOMIC DNA]</scope>
    <source>
        <strain evidence="1 2">NI907</strain>
    </source>
</reference>
<proteinExistence type="predicted"/>
<keyword evidence="1" id="KW-1185">Reference proteome</keyword>
<dbReference type="AlphaFoldDB" id="A0A6P8APL7"/>
<dbReference type="KEGG" id="pgri:PgNI_11404"/>
<dbReference type="GeneID" id="41966276"/>
<accession>A0A6P8APL7</accession>
<sequence length="112" mass="12546">MGVCSPASQSAEDWSTSPDRTMHQTFLELFVLHEAAISNLGVTLKLSSQRAYAAEEKAGMSAPHMSLVERRTRHMYCYLVEQLFDLLSGTRVHVAASLVERPPLCVDWVDEH</sequence>
<dbReference type="Proteomes" id="UP000515153">
    <property type="component" value="Chromosome VI"/>
</dbReference>
<organism evidence="1 2">
    <name type="scientific">Pyricularia grisea</name>
    <name type="common">Crabgrass-specific blast fungus</name>
    <name type="synonym">Magnaporthe grisea</name>
    <dbReference type="NCBI Taxonomy" id="148305"/>
    <lineage>
        <taxon>Eukaryota</taxon>
        <taxon>Fungi</taxon>
        <taxon>Dikarya</taxon>
        <taxon>Ascomycota</taxon>
        <taxon>Pezizomycotina</taxon>
        <taxon>Sordariomycetes</taxon>
        <taxon>Sordariomycetidae</taxon>
        <taxon>Magnaporthales</taxon>
        <taxon>Pyriculariaceae</taxon>
        <taxon>Pyricularia</taxon>
    </lineage>
</organism>
<evidence type="ECO:0000313" key="1">
    <source>
        <dbReference type="Proteomes" id="UP000515153"/>
    </source>
</evidence>
<evidence type="ECO:0000313" key="2">
    <source>
        <dbReference type="RefSeq" id="XP_030976835.1"/>
    </source>
</evidence>
<protein>
    <submittedName>
        <fullName evidence="2">Uncharacterized protein</fullName>
    </submittedName>
</protein>
<name>A0A6P8APL7_PYRGI</name>
<reference evidence="2" key="3">
    <citation type="submission" date="2025-08" db="UniProtKB">
        <authorList>
            <consortium name="RefSeq"/>
        </authorList>
    </citation>
    <scope>IDENTIFICATION</scope>
    <source>
        <strain evidence="2">NI907</strain>
    </source>
</reference>
<gene>
    <name evidence="2" type="ORF">PgNI_11404</name>
</gene>